<name>A0A7D9H5X1_9GAMM</name>
<reference evidence="2" key="1">
    <citation type="submission" date="2019-07" db="EMBL/GenBank/DDBJ databases">
        <authorList>
            <person name="Weber M."/>
            <person name="Kostadinov I."/>
            <person name="Kostadinov D I."/>
        </authorList>
    </citation>
    <scope>NUCLEOTIDE SEQUENCE</scope>
    <source>
        <strain evidence="2">Gfbio:sag-sample-m06:053724c1-46a9-4a36-b237-ea2bf867836b</strain>
    </source>
</reference>
<dbReference type="GO" id="GO:0008168">
    <property type="term" value="F:methyltransferase activity"/>
    <property type="evidence" value="ECO:0007669"/>
    <property type="project" value="UniProtKB-KW"/>
</dbReference>
<evidence type="ECO:0000313" key="2">
    <source>
        <dbReference type="EMBL" id="VUX55734.1"/>
    </source>
</evidence>
<dbReference type="InterPro" id="IPR029063">
    <property type="entry name" value="SAM-dependent_MTases_sf"/>
</dbReference>
<protein>
    <submittedName>
        <fullName evidence="2">Putative Type 11 methyltransferase</fullName>
    </submittedName>
</protein>
<dbReference type="Pfam" id="PF13649">
    <property type="entry name" value="Methyltransf_25"/>
    <property type="match status" value="1"/>
</dbReference>
<feature type="domain" description="Methyltransferase" evidence="1">
    <location>
        <begin position="66"/>
        <end position="161"/>
    </location>
</feature>
<dbReference type="PANTHER" id="PTHR44068">
    <property type="entry name" value="ZGC:194242"/>
    <property type="match status" value="1"/>
</dbReference>
<dbReference type="GO" id="GO:0032259">
    <property type="term" value="P:methylation"/>
    <property type="evidence" value="ECO:0007669"/>
    <property type="project" value="UniProtKB-KW"/>
</dbReference>
<dbReference type="SUPFAM" id="SSF53335">
    <property type="entry name" value="S-adenosyl-L-methionine-dependent methyltransferases"/>
    <property type="match status" value="1"/>
</dbReference>
<sequence length="278" mass="31252">MQSNTPPLTREQIQVGYRRLNAERHPLLRQLSRDDIYDDGSGMAPGGLILAEMLADELSIKPGDKVLDLGCGRGQSSVFLASRYQAEVTSVDLWIGSEERKRRAADAGVDAAITNLQGDVWRGLPIERESLDAIFSMQAFHSFGTQSWVLRYLTTLLKPGGRIGIAQGCFRHEVDVLPPLFAETAGWNAEYDKYHSPSWWRHHFASCEDLEVVRAEEVIDGDVMWEDDVLYRGELAGWSESYFAHSSWLMRHILHGRAAAPSLTHCMVVATKSERYSD</sequence>
<dbReference type="InterPro" id="IPR041698">
    <property type="entry name" value="Methyltransf_25"/>
</dbReference>
<gene>
    <name evidence="2" type="ORF">JTBM06_V1_90023</name>
</gene>
<keyword evidence="2" id="KW-0808">Transferase</keyword>
<dbReference type="PANTHER" id="PTHR44068:SF11">
    <property type="entry name" value="GERANYL DIPHOSPHATE 2-C-METHYLTRANSFERASE"/>
    <property type="match status" value="1"/>
</dbReference>
<dbReference type="InterPro" id="IPR050447">
    <property type="entry name" value="Erg6_SMT_methyltransf"/>
</dbReference>
<keyword evidence="2" id="KW-0489">Methyltransferase</keyword>
<dbReference type="CDD" id="cd02440">
    <property type="entry name" value="AdoMet_MTases"/>
    <property type="match status" value="1"/>
</dbReference>
<organism evidence="2">
    <name type="scientific">uncultured Woeseiaceae bacterium</name>
    <dbReference type="NCBI Taxonomy" id="1983305"/>
    <lineage>
        <taxon>Bacteria</taxon>
        <taxon>Pseudomonadati</taxon>
        <taxon>Pseudomonadota</taxon>
        <taxon>Gammaproteobacteria</taxon>
        <taxon>Woeseiales</taxon>
        <taxon>Woeseiaceae</taxon>
        <taxon>environmental samples</taxon>
    </lineage>
</organism>
<dbReference type="AlphaFoldDB" id="A0A7D9H5X1"/>
<evidence type="ECO:0000259" key="1">
    <source>
        <dbReference type="Pfam" id="PF13649"/>
    </source>
</evidence>
<dbReference type="EMBL" id="LR633967">
    <property type="protein sequence ID" value="VUX55734.1"/>
    <property type="molecule type" value="Genomic_DNA"/>
</dbReference>
<proteinExistence type="predicted"/>
<accession>A0A7D9H5X1</accession>
<dbReference type="Gene3D" id="3.40.50.150">
    <property type="entry name" value="Vaccinia Virus protein VP39"/>
    <property type="match status" value="1"/>
</dbReference>